<feature type="region of interest" description="Disordered" evidence="1">
    <location>
        <begin position="1"/>
        <end position="27"/>
    </location>
</feature>
<dbReference type="AlphaFoldDB" id="A0A165PHC8"/>
<dbReference type="EMBL" id="KV425889">
    <property type="protein sequence ID" value="KZW02181.1"/>
    <property type="molecule type" value="Genomic_DNA"/>
</dbReference>
<evidence type="ECO:0000256" key="1">
    <source>
        <dbReference type="SAM" id="MobiDB-lite"/>
    </source>
</evidence>
<dbReference type="InParanoid" id="A0A165PHC8"/>
<evidence type="ECO:0000313" key="2">
    <source>
        <dbReference type="EMBL" id="KZW02181.1"/>
    </source>
</evidence>
<protein>
    <submittedName>
        <fullName evidence="2">Uncharacterized protein</fullName>
    </submittedName>
</protein>
<dbReference type="Proteomes" id="UP000077266">
    <property type="component" value="Unassembled WGS sequence"/>
</dbReference>
<organism evidence="2 3">
    <name type="scientific">Exidia glandulosa HHB12029</name>
    <dbReference type="NCBI Taxonomy" id="1314781"/>
    <lineage>
        <taxon>Eukaryota</taxon>
        <taxon>Fungi</taxon>
        <taxon>Dikarya</taxon>
        <taxon>Basidiomycota</taxon>
        <taxon>Agaricomycotina</taxon>
        <taxon>Agaricomycetes</taxon>
        <taxon>Auriculariales</taxon>
        <taxon>Exidiaceae</taxon>
        <taxon>Exidia</taxon>
    </lineage>
</organism>
<name>A0A165PHC8_EXIGL</name>
<reference evidence="2 3" key="1">
    <citation type="journal article" date="2016" name="Mol. Biol. Evol.">
        <title>Comparative Genomics of Early-Diverging Mushroom-Forming Fungi Provides Insights into the Origins of Lignocellulose Decay Capabilities.</title>
        <authorList>
            <person name="Nagy L.G."/>
            <person name="Riley R."/>
            <person name="Tritt A."/>
            <person name="Adam C."/>
            <person name="Daum C."/>
            <person name="Floudas D."/>
            <person name="Sun H."/>
            <person name="Yadav J.S."/>
            <person name="Pangilinan J."/>
            <person name="Larsson K.H."/>
            <person name="Matsuura K."/>
            <person name="Barry K."/>
            <person name="Labutti K."/>
            <person name="Kuo R."/>
            <person name="Ohm R.A."/>
            <person name="Bhattacharya S.S."/>
            <person name="Shirouzu T."/>
            <person name="Yoshinaga Y."/>
            <person name="Martin F.M."/>
            <person name="Grigoriev I.V."/>
            <person name="Hibbett D.S."/>
        </authorList>
    </citation>
    <scope>NUCLEOTIDE SEQUENCE [LARGE SCALE GENOMIC DNA]</scope>
    <source>
        <strain evidence="2 3">HHB12029</strain>
    </source>
</reference>
<accession>A0A165PHC8</accession>
<evidence type="ECO:0000313" key="3">
    <source>
        <dbReference type="Proteomes" id="UP000077266"/>
    </source>
</evidence>
<proteinExistence type="predicted"/>
<gene>
    <name evidence="2" type="ORF">EXIGLDRAFT_481865</name>
</gene>
<keyword evidence="3" id="KW-1185">Reference proteome</keyword>
<sequence length="295" mass="32290">MSSGGTRRDSSGHHAPMPAHRVSSSRAQAATLHSHCHRCNLKNECRGSPDGRLGQASCSWCGCGGSPDGQLGRFSCAWCGYGGVRPLRSARATKGGVDGVRTVGGDHDDPSWRVRYSSRDLRVVDDCRNRCISMINSTGVCKTDVSPPRVHCIWHQRVAHERRIRPCNPQSPSWVLTVVTLDSDGTFAHPTEPTRPSSTIRQQPLAQLSYSDMRTMDDFWHRSSLLSALDTSTLCSTVPLSLGLHSHEARQYGDITMLARHQRIFIDVVKPFIRPGSRVGAGARVGCPTIDIAIQ</sequence>
<feature type="compositionally biased region" description="Basic and acidic residues" evidence="1">
    <location>
        <begin position="1"/>
        <end position="12"/>
    </location>
</feature>